<dbReference type="InterPro" id="IPR045255">
    <property type="entry name" value="RanBP1-like"/>
</dbReference>
<evidence type="ECO:0000256" key="3">
    <source>
        <dbReference type="ARBA" id="ARBA00023242"/>
    </source>
</evidence>
<dbReference type="PANTHER" id="PTHR23138">
    <property type="entry name" value="RAN BINDING PROTEIN"/>
    <property type="match status" value="1"/>
</dbReference>
<gene>
    <name evidence="5" type="ORF">DEBURN_LOCUS4866</name>
</gene>
<sequence length="405" mass="48303">MTSIIKKLKNFLPENIMKARKQKKEAKERLAAEEVEEVYFGLNDQDYKELMALPTDKHKTIFLRKLINNEVTYIEREIGGEKVEEAWYPLNEEELDVFMGRKRVTWGQNEVREFREYESRREKWWRKLKEFSHEWILCLKNNEEKNFELYLKSAEKGILVAWMDVKIKMFMELMYSIWMKAFYWYKKAVECGDISEVGKCFYEGWVTERDIINAAYWLNKAKENGMTIMDRNGKFNLHEQIRDWVNTLTKSQASNSSLKSQRSNYKEGDDVEKKKFRLEQGHNPYCKNWKIEVTLLSVRVKLHCMDGPVWKERGIGILKLNYSKDNKKSPQFVIRTENMLRVNLNVSLFPGIHDERSHDKFERLIVFEDKLFHLALMNSNVADELYEAIKSELPTTQDQSSPPPR</sequence>
<feature type="domain" description="RanBD1" evidence="4">
    <location>
        <begin position="292"/>
        <end position="352"/>
    </location>
</feature>
<dbReference type="InterPro" id="IPR006597">
    <property type="entry name" value="Sel1-like"/>
</dbReference>
<organism evidence="5 6">
    <name type="scientific">Diversispora eburnea</name>
    <dbReference type="NCBI Taxonomy" id="1213867"/>
    <lineage>
        <taxon>Eukaryota</taxon>
        <taxon>Fungi</taxon>
        <taxon>Fungi incertae sedis</taxon>
        <taxon>Mucoromycota</taxon>
        <taxon>Glomeromycotina</taxon>
        <taxon>Glomeromycetes</taxon>
        <taxon>Diversisporales</taxon>
        <taxon>Diversisporaceae</taxon>
        <taxon>Diversispora</taxon>
    </lineage>
</organism>
<accession>A0A9N9F1W7</accession>
<comment type="subcellular location">
    <subcellularLocation>
        <location evidence="1">Nucleus</location>
    </subcellularLocation>
</comment>
<dbReference type="Gene3D" id="1.25.40.10">
    <property type="entry name" value="Tetratricopeptide repeat domain"/>
    <property type="match status" value="1"/>
</dbReference>
<comment type="caution">
    <text evidence="5">The sequence shown here is derived from an EMBL/GenBank/DDBJ whole genome shotgun (WGS) entry which is preliminary data.</text>
</comment>
<dbReference type="InterPro" id="IPR000156">
    <property type="entry name" value="Ran_bind_dom"/>
</dbReference>
<keyword evidence="3" id="KW-0539">Nucleus</keyword>
<evidence type="ECO:0000256" key="1">
    <source>
        <dbReference type="ARBA" id="ARBA00004123"/>
    </source>
</evidence>
<dbReference type="InterPro" id="IPR011990">
    <property type="entry name" value="TPR-like_helical_dom_sf"/>
</dbReference>
<dbReference type="SUPFAM" id="SSF81901">
    <property type="entry name" value="HCP-like"/>
    <property type="match status" value="1"/>
</dbReference>
<keyword evidence="2" id="KW-0597">Phosphoprotein</keyword>
<keyword evidence="6" id="KW-1185">Reference proteome</keyword>
<evidence type="ECO:0000313" key="5">
    <source>
        <dbReference type="EMBL" id="CAG8504793.1"/>
    </source>
</evidence>
<dbReference type="PANTHER" id="PTHR23138:SF142">
    <property type="entry name" value="RAN-BINDING PROTEIN 3B-RELATED"/>
    <property type="match status" value="1"/>
</dbReference>
<name>A0A9N9F1W7_9GLOM</name>
<dbReference type="InterPro" id="IPR011993">
    <property type="entry name" value="PH-like_dom_sf"/>
</dbReference>
<dbReference type="PROSITE" id="PS50196">
    <property type="entry name" value="RANBD1"/>
    <property type="match status" value="1"/>
</dbReference>
<evidence type="ECO:0000259" key="4">
    <source>
        <dbReference type="PROSITE" id="PS50196"/>
    </source>
</evidence>
<feature type="non-terminal residue" evidence="5">
    <location>
        <position position="405"/>
    </location>
</feature>
<protein>
    <submittedName>
        <fullName evidence="5">7986_t:CDS:1</fullName>
    </submittedName>
</protein>
<proteinExistence type="predicted"/>
<evidence type="ECO:0000256" key="2">
    <source>
        <dbReference type="ARBA" id="ARBA00022553"/>
    </source>
</evidence>
<dbReference type="OrthoDB" id="185618at2759"/>
<dbReference type="SMART" id="SM00160">
    <property type="entry name" value="RanBD"/>
    <property type="match status" value="1"/>
</dbReference>
<dbReference type="Pfam" id="PF00638">
    <property type="entry name" value="Ran_BP1"/>
    <property type="match status" value="1"/>
</dbReference>
<dbReference type="EMBL" id="CAJVPK010000398">
    <property type="protein sequence ID" value="CAG8504793.1"/>
    <property type="molecule type" value="Genomic_DNA"/>
</dbReference>
<dbReference type="Proteomes" id="UP000789706">
    <property type="component" value="Unassembled WGS sequence"/>
</dbReference>
<dbReference type="SUPFAM" id="SSF50729">
    <property type="entry name" value="PH domain-like"/>
    <property type="match status" value="1"/>
</dbReference>
<dbReference type="Gene3D" id="2.30.29.30">
    <property type="entry name" value="Pleckstrin-homology domain (PH domain)/Phosphotyrosine-binding domain (PTB)"/>
    <property type="match status" value="1"/>
</dbReference>
<dbReference type="Pfam" id="PF08238">
    <property type="entry name" value="Sel1"/>
    <property type="match status" value="3"/>
</dbReference>
<reference evidence="5" key="1">
    <citation type="submission" date="2021-06" db="EMBL/GenBank/DDBJ databases">
        <authorList>
            <person name="Kallberg Y."/>
            <person name="Tangrot J."/>
            <person name="Rosling A."/>
        </authorList>
    </citation>
    <scope>NUCLEOTIDE SEQUENCE</scope>
    <source>
        <strain evidence="5">AZ414A</strain>
    </source>
</reference>
<evidence type="ECO:0000313" key="6">
    <source>
        <dbReference type="Proteomes" id="UP000789706"/>
    </source>
</evidence>
<dbReference type="AlphaFoldDB" id="A0A9N9F1W7"/>
<dbReference type="GO" id="GO:0005634">
    <property type="term" value="C:nucleus"/>
    <property type="evidence" value="ECO:0007669"/>
    <property type="project" value="UniProtKB-SubCell"/>
</dbReference>